<reference evidence="2" key="1">
    <citation type="journal article" date="2021" name="Genome Biol. Evol.">
        <title>A High-Quality Reference Genome for a Parasitic Bivalve with Doubly Uniparental Inheritance (Bivalvia: Unionida).</title>
        <authorList>
            <person name="Smith C.H."/>
        </authorList>
    </citation>
    <scope>NUCLEOTIDE SEQUENCE</scope>
    <source>
        <strain evidence="2">CHS0354</strain>
    </source>
</reference>
<sequence length="188" mass="22213">MDLLNTDLLMHEDHSVFNAENFKLLWERLERVESSRDQTQRKLEALNREIGDLKITLKKKEKEISRLEERNQKKDGENTKLMLKLERSITDLQEEKKLRKEAESKLLKSEEELLTVRREYTELSMLSRPCTAMSQSTPRTISSQLDLQTQKAELERRVEELNKEIDTKKREKALLENNLKRSGVCSVQ</sequence>
<feature type="coiled-coil region" evidence="1">
    <location>
        <begin position="29"/>
        <end position="119"/>
    </location>
</feature>
<proteinExistence type="predicted"/>
<dbReference type="EMBL" id="JAEAOA010000587">
    <property type="protein sequence ID" value="KAK3610563.1"/>
    <property type="molecule type" value="Genomic_DNA"/>
</dbReference>
<keyword evidence="3" id="KW-1185">Reference proteome</keyword>
<evidence type="ECO:0000313" key="2">
    <source>
        <dbReference type="EMBL" id="KAK3610563.1"/>
    </source>
</evidence>
<protein>
    <submittedName>
        <fullName evidence="2">Uncharacterized protein</fullName>
    </submittedName>
</protein>
<accession>A0AAE0TIE6</accession>
<comment type="caution">
    <text evidence="2">The sequence shown here is derived from an EMBL/GenBank/DDBJ whole genome shotgun (WGS) entry which is preliminary data.</text>
</comment>
<reference evidence="2" key="3">
    <citation type="submission" date="2023-05" db="EMBL/GenBank/DDBJ databases">
        <authorList>
            <person name="Smith C.H."/>
        </authorList>
    </citation>
    <scope>NUCLEOTIDE SEQUENCE</scope>
    <source>
        <strain evidence="2">CHS0354</strain>
        <tissue evidence="2">Mantle</tissue>
    </source>
</reference>
<dbReference type="Proteomes" id="UP001195483">
    <property type="component" value="Unassembled WGS sequence"/>
</dbReference>
<feature type="coiled-coil region" evidence="1">
    <location>
        <begin position="144"/>
        <end position="178"/>
    </location>
</feature>
<evidence type="ECO:0000313" key="3">
    <source>
        <dbReference type="Proteomes" id="UP001195483"/>
    </source>
</evidence>
<gene>
    <name evidence="2" type="ORF">CHS0354_008999</name>
</gene>
<evidence type="ECO:0000256" key="1">
    <source>
        <dbReference type="SAM" id="Coils"/>
    </source>
</evidence>
<reference evidence="2" key="2">
    <citation type="journal article" date="2021" name="Genome Biol. Evol.">
        <title>Developing a high-quality reference genome for a parasitic bivalve with doubly uniparental inheritance (Bivalvia: Unionida).</title>
        <authorList>
            <person name="Smith C.H."/>
        </authorList>
    </citation>
    <scope>NUCLEOTIDE SEQUENCE</scope>
    <source>
        <strain evidence="2">CHS0354</strain>
        <tissue evidence="2">Mantle</tissue>
    </source>
</reference>
<name>A0AAE0TIE6_9BIVA</name>
<keyword evidence="1" id="KW-0175">Coiled coil</keyword>
<dbReference type="AlphaFoldDB" id="A0AAE0TIE6"/>
<organism evidence="2 3">
    <name type="scientific">Potamilus streckersoni</name>
    <dbReference type="NCBI Taxonomy" id="2493646"/>
    <lineage>
        <taxon>Eukaryota</taxon>
        <taxon>Metazoa</taxon>
        <taxon>Spiralia</taxon>
        <taxon>Lophotrochozoa</taxon>
        <taxon>Mollusca</taxon>
        <taxon>Bivalvia</taxon>
        <taxon>Autobranchia</taxon>
        <taxon>Heteroconchia</taxon>
        <taxon>Palaeoheterodonta</taxon>
        <taxon>Unionida</taxon>
        <taxon>Unionoidea</taxon>
        <taxon>Unionidae</taxon>
        <taxon>Ambleminae</taxon>
        <taxon>Lampsilini</taxon>
        <taxon>Potamilus</taxon>
    </lineage>
</organism>